<name>A0A1B1TBX5_9ARCH</name>
<evidence type="ECO:0000256" key="6">
    <source>
        <dbReference type="RuleBase" id="RU003930"/>
    </source>
</evidence>
<accession>A0A1B1TBX5</accession>
<keyword evidence="2" id="KW-0694">RNA-binding</keyword>
<dbReference type="SUPFAM" id="SSF55282">
    <property type="entry name" value="RL5-like"/>
    <property type="match status" value="1"/>
</dbReference>
<evidence type="ECO:0000259" key="8">
    <source>
        <dbReference type="Pfam" id="PF00673"/>
    </source>
</evidence>
<dbReference type="Pfam" id="PF00281">
    <property type="entry name" value="Ribosomal_L5"/>
    <property type="match status" value="1"/>
</dbReference>
<evidence type="ECO:0000256" key="3">
    <source>
        <dbReference type="ARBA" id="ARBA00022980"/>
    </source>
</evidence>
<dbReference type="GO" id="GO:0003735">
    <property type="term" value="F:structural constituent of ribosome"/>
    <property type="evidence" value="ECO:0007669"/>
    <property type="project" value="InterPro"/>
</dbReference>
<reference evidence="9" key="2">
    <citation type="journal article" date="2015" name="ISME J.">
        <title>A new class of marine Euryarchaeota group II from the Mediterranean deep chlorophyll maximum.</title>
        <authorList>
            <person name="Martin-Cuadrado A.B."/>
            <person name="Garcia-Heredia I."/>
            <person name="Molto A.G."/>
            <person name="Lopez-Ubeda R."/>
            <person name="Kimes N."/>
            <person name="Lopez-Garcia P."/>
            <person name="Moreira D."/>
            <person name="Rodriguez-Valera F."/>
        </authorList>
    </citation>
    <scope>NUCLEOTIDE SEQUENCE</scope>
</reference>
<dbReference type="GO" id="GO:0005840">
    <property type="term" value="C:ribosome"/>
    <property type="evidence" value="ECO:0007669"/>
    <property type="project" value="UniProtKB-KW"/>
</dbReference>
<proteinExistence type="inferred from homology"/>
<dbReference type="InterPro" id="IPR022803">
    <property type="entry name" value="Ribosomal_uL5_dom_sf"/>
</dbReference>
<dbReference type="Pfam" id="PF00673">
    <property type="entry name" value="Ribosomal_L5_C"/>
    <property type="match status" value="1"/>
</dbReference>
<evidence type="ECO:0000256" key="1">
    <source>
        <dbReference type="ARBA" id="ARBA00008553"/>
    </source>
</evidence>
<dbReference type="EMBL" id="KP211851">
    <property type="protein sequence ID" value="ANV79776.1"/>
    <property type="molecule type" value="Genomic_DNA"/>
</dbReference>
<dbReference type="AlphaFoldDB" id="A0A1B1TBX5"/>
<dbReference type="InterPro" id="IPR057266">
    <property type="entry name" value="Ribosomal_uL5_euk/arc-type"/>
</dbReference>
<dbReference type="InterPro" id="IPR031310">
    <property type="entry name" value="Ribosomal_uL5_N"/>
</dbReference>
<evidence type="ECO:0000256" key="5">
    <source>
        <dbReference type="ARBA" id="ARBA00035461"/>
    </source>
</evidence>
<keyword evidence="4 6" id="KW-0687">Ribonucleoprotein</keyword>
<evidence type="ECO:0000313" key="9">
    <source>
        <dbReference type="EMBL" id="ANV79776.1"/>
    </source>
</evidence>
<feature type="domain" description="Large ribosomal subunit protein uL5 C-terminal" evidence="8">
    <location>
        <begin position="62"/>
        <end position="141"/>
    </location>
</feature>
<comment type="similarity">
    <text evidence="1 6">Belongs to the universal ribosomal protein uL5 family.</text>
</comment>
<evidence type="ECO:0000256" key="2">
    <source>
        <dbReference type="ARBA" id="ARBA00022555"/>
    </source>
</evidence>
<reference evidence="9" key="1">
    <citation type="submission" date="2014-11" db="EMBL/GenBank/DDBJ databases">
        <authorList>
            <person name="Zhu J."/>
            <person name="Qi W."/>
            <person name="Song R."/>
        </authorList>
    </citation>
    <scope>NUCLEOTIDE SEQUENCE</scope>
</reference>
<organism evidence="9">
    <name type="scientific">Candidatus Thalassarchaea marina</name>
    <dbReference type="NCBI Taxonomy" id="1680828"/>
    <lineage>
        <taxon>Archaea</taxon>
        <taxon>Methanobacteriati</taxon>
        <taxon>Thermoplasmatota</taxon>
        <taxon>Candidatus Poseidoniia</taxon>
        <taxon>Candidatus Poseidoniia incertae sedis</taxon>
    </lineage>
</organism>
<dbReference type="FunFam" id="3.30.1440.10:FF:000002">
    <property type="entry name" value="60S ribosomal protein L11"/>
    <property type="match status" value="1"/>
</dbReference>
<keyword evidence="2" id="KW-0820">tRNA-binding</keyword>
<dbReference type="InterPro" id="IPR002132">
    <property type="entry name" value="Ribosomal_uL5"/>
</dbReference>
<keyword evidence="3 6" id="KW-0689">Ribosomal protein</keyword>
<dbReference type="InterPro" id="IPR031309">
    <property type="entry name" value="Ribosomal_uL5_C"/>
</dbReference>
<evidence type="ECO:0000259" key="7">
    <source>
        <dbReference type="Pfam" id="PF00281"/>
    </source>
</evidence>
<dbReference type="GO" id="GO:0000049">
    <property type="term" value="F:tRNA binding"/>
    <property type="evidence" value="ECO:0007669"/>
    <property type="project" value="UniProtKB-KW"/>
</dbReference>
<dbReference type="PIRSF" id="PIRSF002161">
    <property type="entry name" value="Ribosomal_L5"/>
    <property type="match status" value="1"/>
</dbReference>
<protein>
    <recommendedName>
        <fullName evidence="5">50S ribosomal protein L5</fullName>
    </recommendedName>
</protein>
<feature type="domain" description="Large ribosomal subunit protein uL5 N-terminal" evidence="7">
    <location>
        <begin position="6"/>
        <end position="58"/>
    </location>
</feature>
<dbReference type="PANTHER" id="PTHR11994">
    <property type="entry name" value="60S RIBOSOMAL PROTEIN L11-RELATED"/>
    <property type="match status" value="1"/>
</dbReference>
<dbReference type="Gene3D" id="3.30.1440.10">
    <property type="match status" value="1"/>
</dbReference>
<evidence type="ECO:0000256" key="4">
    <source>
        <dbReference type="ARBA" id="ARBA00023274"/>
    </source>
</evidence>
<dbReference type="PROSITE" id="PS00358">
    <property type="entry name" value="RIBOSOMAL_L5"/>
    <property type="match status" value="1"/>
</dbReference>
<dbReference type="InterPro" id="IPR020929">
    <property type="entry name" value="Ribosomal_uL5_CS"/>
</dbReference>
<dbReference type="NCBIfam" id="NF003258">
    <property type="entry name" value="PRK04219.1"/>
    <property type="match status" value="1"/>
</dbReference>
<dbReference type="GO" id="GO:0006412">
    <property type="term" value="P:translation"/>
    <property type="evidence" value="ECO:0007669"/>
    <property type="project" value="InterPro"/>
</dbReference>
<sequence>MSESSAMFEPRITKVTINIGVGEGGQRLQLAEQVLELMTGQKPVRTLSKSTNRDLGTRVGGPIGCKVTMRNPDTVASFLKDAFWVRQNTLPGYNFDQSGNLSFGISDYTDFPNQKYDPDIGIFGMDINIVLERPGHRVSRRRRRNTKVARNHRVIRDECKQWFVDNFGITIVEE</sequence>
<dbReference type="GO" id="GO:1990904">
    <property type="term" value="C:ribonucleoprotein complex"/>
    <property type="evidence" value="ECO:0007669"/>
    <property type="project" value="UniProtKB-KW"/>
</dbReference>